<sequence>MSFCSKSNWSATEGQHRL</sequence>
<evidence type="ECO:0000313" key="1">
    <source>
        <dbReference type="EMBL" id="JAD59430.1"/>
    </source>
</evidence>
<proteinExistence type="predicted"/>
<name>A0A0A9BDV6_ARUDO</name>
<accession>A0A0A9BDV6</accession>
<dbReference type="AlphaFoldDB" id="A0A0A9BDV6"/>
<reference evidence="1" key="2">
    <citation type="journal article" date="2015" name="Data Brief">
        <title>Shoot transcriptome of the giant reed, Arundo donax.</title>
        <authorList>
            <person name="Barrero R.A."/>
            <person name="Guerrero F.D."/>
            <person name="Moolhuijzen P."/>
            <person name="Goolsby J.A."/>
            <person name="Tidwell J."/>
            <person name="Bellgard S.E."/>
            <person name="Bellgard M.I."/>
        </authorList>
    </citation>
    <scope>NUCLEOTIDE SEQUENCE</scope>
    <source>
        <tissue evidence="1">Shoot tissue taken approximately 20 cm above the soil surface</tissue>
    </source>
</reference>
<reference evidence="1" key="1">
    <citation type="submission" date="2014-09" db="EMBL/GenBank/DDBJ databases">
        <authorList>
            <person name="Magalhaes I.L.F."/>
            <person name="Oliveira U."/>
            <person name="Santos F.R."/>
            <person name="Vidigal T.H.D.A."/>
            <person name="Brescovit A.D."/>
            <person name="Santos A.J."/>
        </authorList>
    </citation>
    <scope>NUCLEOTIDE SEQUENCE</scope>
    <source>
        <tissue evidence="1">Shoot tissue taken approximately 20 cm above the soil surface</tissue>
    </source>
</reference>
<protein>
    <submittedName>
        <fullName evidence="1">Uncharacterized protein</fullName>
    </submittedName>
</protein>
<dbReference type="EMBL" id="GBRH01238465">
    <property type="protein sequence ID" value="JAD59430.1"/>
    <property type="molecule type" value="Transcribed_RNA"/>
</dbReference>
<organism evidence="1">
    <name type="scientific">Arundo donax</name>
    <name type="common">Giant reed</name>
    <name type="synonym">Donax arundinaceus</name>
    <dbReference type="NCBI Taxonomy" id="35708"/>
    <lineage>
        <taxon>Eukaryota</taxon>
        <taxon>Viridiplantae</taxon>
        <taxon>Streptophyta</taxon>
        <taxon>Embryophyta</taxon>
        <taxon>Tracheophyta</taxon>
        <taxon>Spermatophyta</taxon>
        <taxon>Magnoliopsida</taxon>
        <taxon>Liliopsida</taxon>
        <taxon>Poales</taxon>
        <taxon>Poaceae</taxon>
        <taxon>PACMAD clade</taxon>
        <taxon>Arundinoideae</taxon>
        <taxon>Arundineae</taxon>
        <taxon>Arundo</taxon>
    </lineage>
</organism>